<dbReference type="Pfam" id="PF07690">
    <property type="entry name" value="MFS_1"/>
    <property type="match status" value="1"/>
</dbReference>
<proteinExistence type="predicted"/>
<reference evidence="8 9" key="1">
    <citation type="journal article" date="2023" name="Microb. Genom.">
        <title>Mesoterricola silvestris gen. nov., sp. nov., Mesoterricola sediminis sp. nov., Geothrix oryzae sp. nov., Geothrix edaphica sp. nov., Geothrix rubra sp. nov., and Geothrix limicola sp. nov., six novel members of Acidobacteriota isolated from soils.</title>
        <authorList>
            <person name="Weisberg A.J."/>
            <person name="Pearce E."/>
            <person name="Kramer C.G."/>
            <person name="Chang J.H."/>
            <person name="Clarke C.R."/>
        </authorList>
    </citation>
    <scope>NUCLEOTIDE SEQUENCE [LARGE SCALE GENOMIC DNA]</scope>
    <source>
        <strain evidence="8 9">NRRL_B-2795</strain>
    </source>
</reference>
<evidence type="ECO:0000313" key="9">
    <source>
        <dbReference type="Proteomes" id="UP001271723"/>
    </source>
</evidence>
<evidence type="ECO:0000256" key="2">
    <source>
        <dbReference type="ARBA" id="ARBA00022475"/>
    </source>
</evidence>
<dbReference type="Proteomes" id="UP001271723">
    <property type="component" value="Unassembled WGS sequence"/>
</dbReference>
<organism evidence="8 9">
    <name type="scientific">Streptomyces griseiscabiei</name>
    <dbReference type="NCBI Taxonomy" id="2993540"/>
    <lineage>
        <taxon>Bacteria</taxon>
        <taxon>Bacillati</taxon>
        <taxon>Actinomycetota</taxon>
        <taxon>Actinomycetes</taxon>
        <taxon>Kitasatosporales</taxon>
        <taxon>Streptomycetaceae</taxon>
        <taxon>Streptomyces</taxon>
    </lineage>
</organism>
<comment type="subcellular location">
    <subcellularLocation>
        <location evidence="1">Cell membrane</location>
        <topology evidence="1">Multi-pass membrane protein</topology>
    </subcellularLocation>
</comment>
<evidence type="ECO:0000256" key="5">
    <source>
        <dbReference type="ARBA" id="ARBA00023136"/>
    </source>
</evidence>
<comment type="caution">
    <text evidence="8">The sequence shown here is derived from an EMBL/GenBank/DDBJ whole genome shotgun (WGS) entry which is preliminary data.</text>
</comment>
<dbReference type="PANTHER" id="PTHR23513">
    <property type="entry name" value="INTEGRAL MEMBRANE EFFLUX PROTEIN-RELATED"/>
    <property type="match status" value="1"/>
</dbReference>
<evidence type="ECO:0000256" key="4">
    <source>
        <dbReference type="ARBA" id="ARBA00022989"/>
    </source>
</evidence>
<feature type="transmembrane region" description="Helical" evidence="7">
    <location>
        <begin position="21"/>
        <end position="46"/>
    </location>
</feature>
<name>A0ABU4LIF1_9ACTN</name>
<feature type="region of interest" description="Disordered" evidence="6">
    <location>
        <begin position="195"/>
        <end position="227"/>
    </location>
</feature>
<sequence length="445" mass="46861">MARAGRDRGLGREFRWLWAAYAVSAFGTRLSFDALPLIAVLVLHVGPAEVSVLAATGLAVGAAVAVPLGPWVEFHRKRPVMITTDLVRCAALLTVPVAYVLDLLTFPQLLLVSMAVAVADITFTAASGAFLKSLVPAEHLVAANGRFEATTWTTTMLGPPLGGAAMGLFGPVVTVLIDAGSYLLSAAGIRAIGGEAPRPARPGRPTTRPATRPAPPAPRTEPAAEDAPRLRARDLLDGWRYILRDPALRPLFLNTVLVNALIMAPAPLLVILMVGELGFAPWQYGLAFAVPCVGGLIGSRLSPRLVARHGHRRVIRTAGTLRACWGLGLAFIGPGVAGLVLVMVVELGLILCISVFNPVMVTQRLTRTPSDRVARVLTAWSVTGKLSTAALTALWGLLAALTTPRAAIAVGGLLLLATPLLLLPFRRPPGPPRTPDPEDTRPALA</sequence>
<dbReference type="EMBL" id="JARAVY010000030">
    <property type="protein sequence ID" value="MDX2915531.1"/>
    <property type="molecule type" value="Genomic_DNA"/>
</dbReference>
<dbReference type="PANTHER" id="PTHR23513:SF6">
    <property type="entry name" value="MAJOR FACILITATOR SUPERFAMILY ASSOCIATED DOMAIN-CONTAINING PROTEIN"/>
    <property type="match status" value="1"/>
</dbReference>
<feature type="transmembrane region" description="Helical" evidence="7">
    <location>
        <begin position="52"/>
        <end position="74"/>
    </location>
</feature>
<keyword evidence="5 7" id="KW-0472">Membrane</keyword>
<gene>
    <name evidence="8" type="ORF">PV517_43530</name>
</gene>
<dbReference type="Gene3D" id="1.20.1250.20">
    <property type="entry name" value="MFS general substrate transporter like domains"/>
    <property type="match status" value="1"/>
</dbReference>
<feature type="compositionally biased region" description="Low complexity" evidence="6">
    <location>
        <begin position="195"/>
        <end position="211"/>
    </location>
</feature>
<dbReference type="CDD" id="cd06173">
    <property type="entry name" value="MFS_MefA_like"/>
    <property type="match status" value="1"/>
</dbReference>
<dbReference type="InterPro" id="IPR011701">
    <property type="entry name" value="MFS"/>
</dbReference>
<feature type="transmembrane region" description="Helical" evidence="7">
    <location>
        <begin position="251"/>
        <end position="275"/>
    </location>
</feature>
<feature type="transmembrane region" description="Helical" evidence="7">
    <location>
        <begin position="110"/>
        <end position="131"/>
    </location>
</feature>
<dbReference type="SUPFAM" id="SSF103473">
    <property type="entry name" value="MFS general substrate transporter"/>
    <property type="match status" value="1"/>
</dbReference>
<feature type="transmembrane region" description="Helical" evidence="7">
    <location>
        <begin position="281"/>
        <end position="302"/>
    </location>
</feature>
<evidence type="ECO:0000256" key="1">
    <source>
        <dbReference type="ARBA" id="ARBA00004651"/>
    </source>
</evidence>
<feature type="transmembrane region" description="Helical" evidence="7">
    <location>
        <begin position="406"/>
        <end position="425"/>
    </location>
</feature>
<dbReference type="InterPro" id="IPR036259">
    <property type="entry name" value="MFS_trans_sf"/>
</dbReference>
<keyword evidence="2" id="KW-1003">Cell membrane</keyword>
<dbReference type="RefSeq" id="WP_267299986.1">
    <property type="nucleotide sequence ID" value="NZ_JAGJBZ010000004.1"/>
</dbReference>
<keyword evidence="9" id="KW-1185">Reference proteome</keyword>
<evidence type="ECO:0000256" key="6">
    <source>
        <dbReference type="SAM" id="MobiDB-lite"/>
    </source>
</evidence>
<keyword evidence="3 7" id="KW-0812">Transmembrane</keyword>
<feature type="transmembrane region" description="Helical" evidence="7">
    <location>
        <begin position="377"/>
        <end position="400"/>
    </location>
</feature>
<evidence type="ECO:0000256" key="3">
    <source>
        <dbReference type="ARBA" id="ARBA00022692"/>
    </source>
</evidence>
<evidence type="ECO:0000256" key="7">
    <source>
        <dbReference type="SAM" id="Phobius"/>
    </source>
</evidence>
<evidence type="ECO:0000313" key="8">
    <source>
        <dbReference type="EMBL" id="MDX2915531.1"/>
    </source>
</evidence>
<accession>A0ABU4LIF1</accession>
<protein>
    <submittedName>
        <fullName evidence="8">MFS transporter</fullName>
    </submittedName>
</protein>
<keyword evidence="4 7" id="KW-1133">Transmembrane helix</keyword>